<organism evidence="2 3">
    <name type="scientific">Paenibacillus peoriae</name>
    <dbReference type="NCBI Taxonomy" id="59893"/>
    <lineage>
        <taxon>Bacteria</taxon>
        <taxon>Bacillati</taxon>
        <taxon>Bacillota</taxon>
        <taxon>Bacilli</taxon>
        <taxon>Bacillales</taxon>
        <taxon>Paenibacillaceae</taxon>
        <taxon>Paenibacillus</taxon>
    </lineage>
</organism>
<evidence type="ECO:0000256" key="1">
    <source>
        <dbReference type="SAM" id="Phobius"/>
    </source>
</evidence>
<dbReference type="EMBL" id="CP061172">
    <property type="protein sequence ID" value="QNR65166.1"/>
    <property type="molecule type" value="Genomic_DNA"/>
</dbReference>
<dbReference type="Proteomes" id="UP000516384">
    <property type="component" value="Chromosome"/>
</dbReference>
<proteinExistence type="predicted"/>
<keyword evidence="1" id="KW-1133">Transmembrane helix</keyword>
<evidence type="ECO:0000313" key="3">
    <source>
        <dbReference type="Proteomes" id="UP000516384"/>
    </source>
</evidence>
<evidence type="ECO:0008006" key="4">
    <source>
        <dbReference type="Google" id="ProtNLM"/>
    </source>
</evidence>
<reference evidence="2 3" key="1">
    <citation type="submission" date="2020-09" db="EMBL/GenBank/DDBJ databases">
        <title>Characterization of Paenibacillus peoriae strain ZF390 with broad-spectrum antimicrobial activity as a potential biocontrol agent.</title>
        <authorList>
            <person name="Li L."/>
            <person name="Zhao Y."/>
            <person name="Li B."/>
            <person name="Xie X."/>
        </authorList>
    </citation>
    <scope>NUCLEOTIDE SEQUENCE [LARGE SCALE GENOMIC DNA]</scope>
    <source>
        <strain evidence="2 3">ZF390</strain>
    </source>
</reference>
<accession>A0A7H0Y258</accession>
<protein>
    <recommendedName>
        <fullName evidence="4">DUF4367 domain-containing protein</fullName>
    </recommendedName>
</protein>
<feature type="transmembrane region" description="Helical" evidence="1">
    <location>
        <begin position="47"/>
        <end position="67"/>
    </location>
</feature>
<evidence type="ECO:0000313" key="2">
    <source>
        <dbReference type="EMBL" id="QNR65166.1"/>
    </source>
</evidence>
<keyword evidence="1" id="KW-0472">Membrane</keyword>
<gene>
    <name evidence="2" type="ORF">IAQ67_14715</name>
</gene>
<keyword evidence="1" id="KW-0812">Transmembrane</keyword>
<dbReference type="RefSeq" id="WP_190297075.1">
    <property type="nucleotide sequence ID" value="NZ_CP061172.1"/>
</dbReference>
<name>A0A7H0Y258_9BACL</name>
<dbReference type="AlphaFoldDB" id="A0A7H0Y258"/>
<sequence>MELEDQIRYALNSSVKRNVLDREKLHDRLLERTNNSGSSKKKWFKKIAPVFAAVSGLFILFTGATFATGQNPFYVIVNFVHNIGVGDTFGSSYYFENGLFKEEGNPNNLRLSNYHKELDNFIGMASYPKLPTDKITVTHVSASVSNKEKEKFYVIADGVTKAGGYTTEEYSLNLSIYHNANSTIHINGQTTSENQKTVSLSGVEATYIRFSNGNNRDISYITWKNGPWTVVVQSFEIPENDLIAMAQDINKQIR</sequence>